<organism evidence="3 4">
    <name type="scientific">Actinomadura rubrisoli</name>
    <dbReference type="NCBI Taxonomy" id="2530368"/>
    <lineage>
        <taxon>Bacteria</taxon>
        <taxon>Bacillati</taxon>
        <taxon>Actinomycetota</taxon>
        <taxon>Actinomycetes</taxon>
        <taxon>Streptosporangiales</taxon>
        <taxon>Thermomonosporaceae</taxon>
        <taxon>Actinomadura</taxon>
    </lineage>
</organism>
<dbReference type="Proteomes" id="UP000294513">
    <property type="component" value="Unassembled WGS sequence"/>
</dbReference>
<evidence type="ECO:0000256" key="2">
    <source>
        <dbReference type="SAM" id="SignalP"/>
    </source>
</evidence>
<accession>A0A4V2YVC8</accession>
<dbReference type="RefSeq" id="WP_131897261.1">
    <property type="nucleotide sequence ID" value="NZ_SMKU01000144.1"/>
</dbReference>
<dbReference type="InterPro" id="IPR036182">
    <property type="entry name" value="PCuAC_sf"/>
</dbReference>
<feature type="compositionally biased region" description="Low complexity" evidence="1">
    <location>
        <begin position="133"/>
        <end position="147"/>
    </location>
</feature>
<dbReference type="OrthoDB" id="3470693at2"/>
<name>A0A4V2YVC8_9ACTN</name>
<gene>
    <name evidence="3" type="ORF">E1298_24835</name>
</gene>
<dbReference type="EMBL" id="SMKU01000144">
    <property type="protein sequence ID" value="TDD80977.1"/>
    <property type="molecule type" value="Genomic_DNA"/>
</dbReference>
<dbReference type="Gene3D" id="2.60.40.1890">
    <property type="entry name" value="PCu(A)C copper chaperone"/>
    <property type="match status" value="1"/>
</dbReference>
<feature type="region of interest" description="Disordered" evidence="1">
    <location>
        <begin position="108"/>
        <end position="230"/>
    </location>
</feature>
<feature type="compositionally biased region" description="Low complexity" evidence="1">
    <location>
        <begin position="318"/>
        <end position="336"/>
    </location>
</feature>
<feature type="chain" id="PRO_5039276596" description="Copper chaperone PCu(A)C" evidence="2">
    <location>
        <begin position="29"/>
        <end position="343"/>
    </location>
</feature>
<sequence>MIRNSRRVVALAVAGAVAVAPVISGCGAGGEPQTAAPTQLTEGVNVSVPKDKPEAAQVEIRNMFLLGPKPGMSFGQGSSLPLYATVINQVKGRQDRLLNVTSSNFAQPRITGGSVVLPPAQPSGQGSAVRLMGQAAAPSPSPGATDSGKPDKKKTKKPGAEPSGTATAQPSGGATAQPSGGASGQPSGGATPEPTGSGAAPNTTSTPESSNTPSAPATDPSVPVAPPGKAPLVVLTGLNRQLLGGEQVTVRLQFEQAGTVDVTVPVIPQQGEYVAYTAVSAGVPAPGASITAQPSEGTSPGATPGHGATPSHGESVEPGQPGSTSPPATPAAPEGSQEPGTGH</sequence>
<dbReference type="SUPFAM" id="SSF110087">
    <property type="entry name" value="DR1885-like metal-binding protein"/>
    <property type="match status" value="1"/>
</dbReference>
<proteinExistence type="predicted"/>
<dbReference type="PROSITE" id="PS51257">
    <property type="entry name" value="PROKAR_LIPOPROTEIN"/>
    <property type="match status" value="1"/>
</dbReference>
<keyword evidence="2" id="KW-0732">Signal</keyword>
<comment type="caution">
    <text evidence="3">The sequence shown here is derived from an EMBL/GenBank/DDBJ whole genome shotgun (WGS) entry which is preliminary data.</text>
</comment>
<feature type="signal peptide" evidence="2">
    <location>
        <begin position="1"/>
        <end position="28"/>
    </location>
</feature>
<keyword evidence="4" id="KW-1185">Reference proteome</keyword>
<feature type="region of interest" description="Disordered" evidence="1">
    <location>
        <begin position="284"/>
        <end position="343"/>
    </location>
</feature>
<evidence type="ECO:0000313" key="3">
    <source>
        <dbReference type="EMBL" id="TDD80977.1"/>
    </source>
</evidence>
<dbReference type="AlphaFoldDB" id="A0A4V2YVC8"/>
<reference evidence="3 4" key="1">
    <citation type="submission" date="2019-03" db="EMBL/GenBank/DDBJ databases">
        <title>Draft genome sequences of novel Actinobacteria.</title>
        <authorList>
            <person name="Sahin N."/>
            <person name="Ay H."/>
            <person name="Saygin H."/>
        </authorList>
    </citation>
    <scope>NUCLEOTIDE SEQUENCE [LARGE SCALE GENOMIC DNA]</scope>
    <source>
        <strain evidence="3 4">H3C3</strain>
    </source>
</reference>
<evidence type="ECO:0008006" key="5">
    <source>
        <dbReference type="Google" id="ProtNLM"/>
    </source>
</evidence>
<protein>
    <recommendedName>
        <fullName evidence="5">Copper chaperone PCu(A)C</fullName>
    </recommendedName>
</protein>
<feature type="compositionally biased region" description="Polar residues" evidence="1">
    <location>
        <begin position="290"/>
        <end position="301"/>
    </location>
</feature>
<feature type="compositionally biased region" description="Low complexity" evidence="1">
    <location>
        <begin position="199"/>
        <end position="218"/>
    </location>
</feature>
<feature type="compositionally biased region" description="Polar residues" evidence="1">
    <location>
        <begin position="164"/>
        <end position="174"/>
    </location>
</feature>
<evidence type="ECO:0000313" key="4">
    <source>
        <dbReference type="Proteomes" id="UP000294513"/>
    </source>
</evidence>
<evidence type="ECO:0000256" key="1">
    <source>
        <dbReference type="SAM" id="MobiDB-lite"/>
    </source>
</evidence>